<protein>
    <submittedName>
        <fullName evidence="1">Uncharacterized protein</fullName>
    </submittedName>
</protein>
<dbReference type="EMBL" id="JAXIVS010000015">
    <property type="protein sequence ID" value="MDY7231719.1"/>
    <property type="molecule type" value="Genomic_DNA"/>
</dbReference>
<evidence type="ECO:0000313" key="1">
    <source>
        <dbReference type="EMBL" id="MDY7231719.1"/>
    </source>
</evidence>
<dbReference type="Proteomes" id="UP001291309">
    <property type="component" value="Unassembled WGS sequence"/>
</dbReference>
<proteinExistence type="predicted"/>
<accession>A0ABU5HFT2</accession>
<evidence type="ECO:0000313" key="2">
    <source>
        <dbReference type="Proteomes" id="UP001291309"/>
    </source>
</evidence>
<dbReference type="RefSeq" id="WP_321550425.1">
    <property type="nucleotide sequence ID" value="NZ_JAXIVS010000015.1"/>
</dbReference>
<organism evidence="1 2">
    <name type="scientific">Hyalangium rubrum</name>
    <dbReference type="NCBI Taxonomy" id="3103134"/>
    <lineage>
        <taxon>Bacteria</taxon>
        <taxon>Pseudomonadati</taxon>
        <taxon>Myxococcota</taxon>
        <taxon>Myxococcia</taxon>
        <taxon>Myxococcales</taxon>
        <taxon>Cystobacterineae</taxon>
        <taxon>Archangiaceae</taxon>
        <taxon>Hyalangium</taxon>
    </lineage>
</organism>
<name>A0ABU5HFT2_9BACT</name>
<comment type="caution">
    <text evidence="1">The sequence shown here is derived from an EMBL/GenBank/DDBJ whole genome shotgun (WGS) entry which is preliminary data.</text>
</comment>
<reference evidence="1 2" key="1">
    <citation type="submission" date="2023-12" db="EMBL/GenBank/DDBJ databases">
        <title>the genome sequence of Hyalangium sp. s54d21.</title>
        <authorList>
            <person name="Zhang X."/>
        </authorList>
    </citation>
    <scope>NUCLEOTIDE SEQUENCE [LARGE SCALE GENOMIC DNA]</scope>
    <source>
        <strain evidence="2">s54d21</strain>
    </source>
</reference>
<keyword evidence="2" id="KW-1185">Reference proteome</keyword>
<sequence length="57" mass="6093">MRTIAFGLKNFATIPPSLKSGTTTLKELSFKTKDPDLVPKMRAQPLFSEGAALKAAG</sequence>
<gene>
    <name evidence="1" type="ORF">SYV04_35360</name>
</gene>